<feature type="domain" description="Glycosyltransferase family 28 N-terminal" evidence="1">
    <location>
        <begin position="3"/>
        <end position="109"/>
    </location>
</feature>
<evidence type="ECO:0000259" key="1">
    <source>
        <dbReference type="Pfam" id="PF03033"/>
    </source>
</evidence>
<dbReference type="OrthoDB" id="3253247at2"/>
<dbReference type="InterPro" id="IPR010610">
    <property type="entry name" value="EryCIII-like_C"/>
</dbReference>
<dbReference type="FunFam" id="3.40.50.2000:FF:000009">
    <property type="entry name" value="Sterol 3-beta-glucosyltransferase UGT80A2"/>
    <property type="match status" value="1"/>
</dbReference>
<accession>A0A1A2TKG6</accession>
<dbReference type="Gene3D" id="3.40.50.2000">
    <property type="entry name" value="Glycogen Phosphorylase B"/>
    <property type="match status" value="3"/>
</dbReference>
<dbReference type="InterPro" id="IPR002213">
    <property type="entry name" value="UDP_glucos_trans"/>
</dbReference>
<evidence type="ECO:0000313" key="4">
    <source>
        <dbReference type="Proteomes" id="UP000092389"/>
    </source>
</evidence>
<dbReference type="InterPro" id="IPR004276">
    <property type="entry name" value="GlycoTrans_28_N"/>
</dbReference>
<dbReference type="Pfam" id="PF03033">
    <property type="entry name" value="Glyco_transf_28"/>
    <property type="match status" value="1"/>
</dbReference>
<gene>
    <name evidence="3" type="ORF">A5683_19945</name>
</gene>
<dbReference type="CDD" id="cd03784">
    <property type="entry name" value="GT1_Gtf-like"/>
    <property type="match status" value="1"/>
</dbReference>
<dbReference type="EMBL" id="LZJU01000061">
    <property type="protein sequence ID" value="OBH76936.1"/>
    <property type="molecule type" value="Genomic_DNA"/>
</dbReference>
<dbReference type="SUPFAM" id="SSF53756">
    <property type="entry name" value="UDP-Glycosyltransferase/glycogen phosphorylase"/>
    <property type="match status" value="1"/>
</dbReference>
<reference evidence="3 4" key="1">
    <citation type="submission" date="2016-06" db="EMBL/GenBank/DDBJ databases">
        <authorList>
            <person name="Kjaerup R.B."/>
            <person name="Dalgaard T.S."/>
            <person name="Juul-Madsen H.R."/>
        </authorList>
    </citation>
    <scope>NUCLEOTIDE SEQUENCE [LARGE SCALE GENOMIC DNA]</scope>
    <source>
        <strain evidence="3 4">E152</strain>
    </source>
</reference>
<keyword evidence="3" id="KW-0808">Transferase</keyword>
<dbReference type="RefSeq" id="WP_067909107.1">
    <property type="nucleotide sequence ID" value="NZ_LZJP01000054.1"/>
</dbReference>
<evidence type="ECO:0000259" key="2">
    <source>
        <dbReference type="Pfam" id="PF06722"/>
    </source>
</evidence>
<dbReference type="AlphaFoldDB" id="A0A1A2TKG6"/>
<sequence length="390" mass="40954">MKIVLAAYGSRGDVEPCVAVARELHRRAHDVVVAVPPDKLAVAESAGVAAVAYGPDSREQITMATSFVRNVQNPVSALPQLIERVTTVWTGKSETLASLAEGADLLVAGMNEQRLAANVAERLGIPLAALHFFPAGVLELGRLQSDVTSAAERAQRRALGLPDNAGSSTQPALEIQAYDELCAPDLAQQWGESGYRRPFVGSLTLGTPTDADDEVLSWMAEGTPPIYFGFGSTPVTSPAETVAVISAACAQIGERALICSGPNDFTHIPPVDHVKIVEAVNHAAVFPACRAIVHHGGAGTTAAGMRAGVPMLILWLWLDQPIWAEAVSRLEVGAGRAFSASTLDSLVADLRSVRSAHHLSRAREVATRMTTSSESVAAAADLLEGAARPV</sequence>
<name>A0A1A2TKG6_MYCNT</name>
<protein>
    <submittedName>
        <fullName evidence="3">Glycosyltransferase</fullName>
    </submittedName>
</protein>
<comment type="caution">
    <text evidence="3">The sequence shown here is derived from an EMBL/GenBank/DDBJ whole genome shotgun (WGS) entry which is preliminary data.</text>
</comment>
<dbReference type="GO" id="GO:0016758">
    <property type="term" value="F:hexosyltransferase activity"/>
    <property type="evidence" value="ECO:0007669"/>
    <property type="project" value="InterPro"/>
</dbReference>
<dbReference type="PANTHER" id="PTHR48050:SF13">
    <property type="entry name" value="STEROL 3-BETA-GLUCOSYLTRANSFERASE UGT80A2"/>
    <property type="match status" value="1"/>
</dbReference>
<organism evidence="3 4">
    <name type="scientific">Mycobacterium mantenii</name>
    <dbReference type="NCBI Taxonomy" id="560555"/>
    <lineage>
        <taxon>Bacteria</taxon>
        <taxon>Bacillati</taxon>
        <taxon>Actinomycetota</taxon>
        <taxon>Actinomycetes</taxon>
        <taxon>Mycobacteriales</taxon>
        <taxon>Mycobacteriaceae</taxon>
        <taxon>Mycobacterium</taxon>
        <taxon>Mycobacterium avium complex (MAC)</taxon>
    </lineage>
</organism>
<dbReference type="GO" id="GO:0005975">
    <property type="term" value="P:carbohydrate metabolic process"/>
    <property type="evidence" value="ECO:0007669"/>
    <property type="project" value="InterPro"/>
</dbReference>
<dbReference type="GO" id="GO:0008194">
    <property type="term" value="F:UDP-glycosyltransferase activity"/>
    <property type="evidence" value="ECO:0007669"/>
    <property type="project" value="InterPro"/>
</dbReference>
<feature type="domain" description="Erythromycin biosynthesis protein CIII-like C-terminal" evidence="2">
    <location>
        <begin position="264"/>
        <end position="369"/>
    </location>
</feature>
<proteinExistence type="predicted"/>
<dbReference type="PANTHER" id="PTHR48050">
    <property type="entry name" value="STEROL 3-BETA-GLUCOSYLTRANSFERASE"/>
    <property type="match status" value="1"/>
</dbReference>
<dbReference type="Pfam" id="PF06722">
    <property type="entry name" value="EryCIII-like_C"/>
    <property type="match status" value="1"/>
</dbReference>
<dbReference type="Proteomes" id="UP000092389">
    <property type="component" value="Unassembled WGS sequence"/>
</dbReference>
<evidence type="ECO:0000313" key="3">
    <source>
        <dbReference type="EMBL" id="OBH76936.1"/>
    </source>
</evidence>
<dbReference type="GO" id="GO:0033072">
    <property type="term" value="P:vancomycin biosynthetic process"/>
    <property type="evidence" value="ECO:0007669"/>
    <property type="project" value="UniProtKB-ARBA"/>
</dbReference>
<dbReference type="InterPro" id="IPR050426">
    <property type="entry name" value="Glycosyltransferase_28"/>
</dbReference>